<dbReference type="AlphaFoldDB" id="A8E6U8"/>
<organism evidence="2">
    <name type="scientific">Drosophila melanogaster</name>
    <name type="common">Fruit fly</name>
    <dbReference type="NCBI Taxonomy" id="7227"/>
    <lineage>
        <taxon>Eukaryota</taxon>
        <taxon>Metazoa</taxon>
        <taxon>Ecdysozoa</taxon>
        <taxon>Arthropoda</taxon>
        <taxon>Hexapoda</taxon>
        <taxon>Insecta</taxon>
        <taxon>Pterygota</taxon>
        <taxon>Neoptera</taxon>
        <taxon>Endopterygota</taxon>
        <taxon>Diptera</taxon>
        <taxon>Brachycera</taxon>
        <taxon>Muscomorpha</taxon>
        <taxon>Ephydroidea</taxon>
        <taxon>Drosophilidae</taxon>
        <taxon>Drosophila</taxon>
        <taxon>Sophophora</taxon>
    </lineage>
</organism>
<reference evidence="2" key="1">
    <citation type="submission" date="2007-10" db="EMBL/GenBank/DDBJ databases">
        <authorList>
            <person name="Stapleton M."/>
            <person name="Carlson J."/>
            <person name="Frise E."/>
            <person name="Kapadia B."/>
            <person name="Park S."/>
            <person name="Wan K."/>
            <person name="Yu C."/>
            <person name="Celniker S."/>
        </authorList>
    </citation>
    <scope>NUCLEOTIDE SEQUENCE</scope>
</reference>
<protein>
    <submittedName>
        <fullName evidence="2">IP19516p</fullName>
    </submittedName>
    <submittedName>
        <fullName evidence="3">IP19622p</fullName>
    </submittedName>
</protein>
<evidence type="ECO:0000313" key="2">
    <source>
        <dbReference type="EMBL" id="ABV82272.1"/>
    </source>
</evidence>
<dbReference type="EMBL" id="BT030890">
    <property type="protein sequence ID" value="ABV82272.1"/>
    <property type="molecule type" value="mRNA"/>
</dbReference>
<keyword evidence="1" id="KW-0812">Transmembrane</keyword>
<keyword evidence="1" id="KW-1133">Transmembrane helix</keyword>
<evidence type="ECO:0000313" key="3">
    <source>
        <dbReference type="EMBL" id="ABY20467.1"/>
    </source>
</evidence>
<accession>A8E6U8</accession>
<feature type="transmembrane region" description="Helical" evidence="1">
    <location>
        <begin position="20"/>
        <end position="41"/>
    </location>
</feature>
<dbReference type="EMBL" id="BT031226">
    <property type="protein sequence ID" value="ABY20467.1"/>
    <property type="molecule type" value="mRNA"/>
</dbReference>
<sequence length="153" mass="17165">TFAQISSHGRRQPAIPIPTAGSGNSFLVGFTALLCPALCIFHRKRYRKRWEHSEFGQWTTCGLSHGGGPLQGLLHVPAGDDDHAEGDDVRIPQVRRGHAHPDFWQRTSGRRGLQVQPKCIGQRRTLGHQFSLRLAQSNVCNCPRSQILYMMRT</sequence>
<proteinExistence type="evidence at transcript level"/>
<name>A8E6U8_DROME</name>
<keyword evidence="1" id="KW-0472">Membrane</keyword>
<feature type="non-terminal residue" evidence="2">
    <location>
        <position position="1"/>
    </location>
</feature>
<evidence type="ECO:0000256" key="1">
    <source>
        <dbReference type="SAM" id="Phobius"/>
    </source>
</evidence>